<protein>
    <submittedName>
        <fullName evidence="1">Uncharacterized protein</fullName>
    </submittedName>
</protein>
<name>A0A165HD04_EXIGL</name>
<proteinExistence type="predicted"/>
<evidence type="ECO:0000313" key="1">
    <source>
        <dbReference type="EMBL" id="KZV91790.1"/>
    </source>
</evidence>
<accession>A0A165HD04</accession>
<dbReference type="Proteomes" id="UP000077266">
    <property type="component" value="Unassembled WGS sequence"/>
</dbReference>
<keyword evidence="2" id="KW-1185">Reference proteome</keyword>
<reference evidence="1 2" key="1">
    <citation type="journal article" date="2016" name="Mol. Biol. Evol.">
        <title>Comparative Genomics of Early-Diverging Mushroom-Forming Fungi Provides Insights into the Origins of Lignocellulose Decay Capabilities.</title>
        <authorList>
            <person name="Nagy L.G."/>
            <person name="Riley R."/>
            <person name="Tritt A."/>
            <person name="Adam C."/>
            <person name="Daum C."/>
            <person name="Floudas D."/>
            <person name="Sun H."/>
            <person name="Yadav J.S."/>
            <person name="Pangilinan J."/>
            <person name="Larsson K.H."/>
            <person name="Matsuura K."/>
            <person name="Barry K."/>
            <person name="Labutti K."/>
            <person name="Kuo R."/>
            <person name="Ohm R.A."/>
            <person name="Bhattacharya S.S."/>
            <person name="Shirouzu T."/>
            <person name="Yoshinaga Y."/>
            <person name="Martin F.M."/>
            <person name="Grigoriev I.V."/>
            <person name="Hibbett D.S."/>
        </authorList>
    </citation>
    <scope>NUCLEOTIDE SEQUENCE [LARGE SCALE GENOMIC DNA]</scope>
    <source>
        <strain evidence="1 2">HHB12029</strain>
    </source>
</reference>
<evidence type="ECO:0000313" key="2">
    <source>
        <dbReference type="Proteomes" id="UP000077266"/>
    </source>
</evidence>
<dbReference type="InParanoid" id="A0A165HD04"/>
<organism evidence="1 2">
    <name type="scientific">Exidia glandulosa HHB12029</name>
    <dbReference type="NCBI Taxonomy" id="1314781"/>
    <lineage>
        <taxon>Eukaryota</taxon>
        <taxon>Fungi</taxon>
        <taxon>Dikarya</taxon>
        <taxon>Basidiomycota</taxon>
        <taxon>Agaricomycotina</taxon>
        <taxon>Agaricomycetes</taxon>
        <taxon>Auriculariales</taxon>
        <taxon>Exidiaceae</taxon>
        <taxon>Exidia</taxon>
    </lineage>
</organism>
<dbReference type="OrthoDB" id="6077919at2759"/>
<dbReference type="AlphaFoldDB" id="A0A165HD04"/>
<dbReference type="EMBL" id="KV426020">
    <property type="protein sequence ID" value="KZV91790.1"/>
    <property type="molecule type" value="Genomic_DNA"/>
</dbReference>
<sequence length="118" mass="13798">MNYQRPTPILRCQHCGLHRLKDQAYGRYHALFLCVLCNGEHHCAIALRRHMHRVHGDPNSAAPIGCITCNASFTQIEWSRVFHAHGILMACYHRTRYACFHRHLHDCESCRRVDASRY</sequence>
<gene>
    <name evidence="1" type="ORF">EXIGLDRAFT_87093</name>
</gene>